<dbReference type="PIRSF" id="PIRSF000847">
    <property type="entry name" value="Phos_ph_gly_syn"/>
    <property type="match status" value="1"/>
</dbReference>
<dbReference type="InterPro" id="IPR004570">
    <property type="entry name" value="Phosphatidylglycerol_P_synth"/>
</dbReference>
<dbReference type="GO" id="GO:0008444">
    <property type="term" value="F:CDP-diacylglycerol-glycerol-3-phosphate 3-phosphatidyltransferase activity"/>
    <property type="evidence" value="ECO:0007669"/>
    <property type="project" value="UniProtKB-UniRule"/>
</dbReference>
<comment type="subcellular location">
    <subcellularLocation>
        <location evidence="1">Membrane</location>
        <topology evidence="1">Multi-pass membrane protein</topology>
    </subcellularLocation>
</comment>
<evidence type="ECO:0000256" key="10">
    <source>
        <dbReference type="ARBA" id="ARBA00023209"/>
    </source>
</evidence>
<dbReference type="UniPathway" id="UPA00085"/>
<evidence type="ECO:0000256" key="7">
    <source>
        <dbReference type="ARBA" id="ARBA00022989"/>
    </source>
</evidence>
<evidence type="ECO:0000256" key="5">
    <source>
        <dbReference type="ARBA" id="ARBA00022679"/>
    </source>
</evidence>
<dbReference type="OrthoDB" id="9796672at2"/>
<dbReference type="InterPro" id="IPR000462">
    <property type="entry name" value="CDP-OH_P_trans"/>
</dbReference>
<evidence type="ECO:0000256" key="11">
    <source>
        <dbReference type="ARBA" id="ARBA00023264"/>
    </source>
</evidence>
<dbReference type="InterPro" id="IPR048254">
    <property type="entry name" value="CDP_ALCOHOL_P_TRANSF_CS"/>
</dbReference>
<dbReference type="EC" id="2.7.8.5" evidence="12"/>
<dbReference type="AlphaFoldDB" id="A0A430HVW9"/>
<dbReference type="Pfam" id="PF01066">
    <property type="entry name" value="CDP-OH_P_transf"/>
    <property type="match status" value="1"/>
</dbReference>
<dbReference type="InterPro" id="IPR050324">
    <property type="entry name" value="CDP-alcohol_PTase-I"/>
</dbReference>
<dbReference type="EMBL" id="RXHJ01000016">
    <property type="protein sequence ID" value="RSZ61733.1"/>
    <property type="molecule type" value="Genomic_DNA"/>
</dbReference>
<gene>
    <name evidence="15" type="primary">pgsA</name>
    <name evidence="15" type="ORF">EAH68_11675</name>
</gene>
<proteinExistence type="inferred from homology"/>
<dbReference type="PANTHER" id="PTHR14269:SF52">
    <property type="entry name" value="PHOSPHATIDYLGLYCEROPHOSPHATE SYNTHASE-RELATED"/>
    <property type="match status" value="1"/>
</dbReference>
<accession>A0A430HVW9</accession>
<keyword evidence="4" id="KW-0444">Lipid biosynthesis</keyword>
<sequence length="196" mass="21526">MLRNVTPTRAGRVCGVTAPTPAKPSNFNLPNVLTSLRILVIPLFVWLVLADHMWWAFGVFVALMITDKLDGDIARARNLVTDFGKIADPIADKALMTAALVSLNIIGVLPVWVTIVILVREFGITVWRMVMLRRGLVVPASKGGKVKTTLQAVAVGLYLMPLPAWMDLPSWLVMLAAVVVTVWTGAQYLIDSRRQP</sequence>
<reference evidence="15 16" key="1">
    <citation type="submission" date="2018-12" db="EMBL/GenBank/DDBJ databases">
        <title>YIM 101343 draft genome.</title>
        <authorList>
            <person name="Chen X."/>
        </authorList>
    </citation>
    <scope>NUCLEOTIDE SEQUENCE [LARGE SCALE GENOMIC DNA]</scope>
    <source>
        <strain evidence="15 16">YIM 101343</strain>
    </source>
</reference>
<dbReference type="Proteomes" id="UP000274907">
    <property type="component" value="Unassembled WGS sequence"/>
</dbReference>
<organism evidence="15 16">
    <name type="scientific">Corynebacterium hylobatis</name>
    <dbReference type="NCBI Taxonomy" id="1859290"/>
    <lineage>
        <taxon>Bacteria</taxon>
        <taxon>Bacillati</taxon>
        <taxon>Actinomycetota</taxon>
        <taxon>Actinomycetes</taxon>
        <taxon>Mycobacteriales</taxon>
        <taxon>Corynebacteriaceae</taxon>
        <taxon>Corynebacterium</taxon>
    </lineage>
</organism>
<feature type="transmembrane region" description="Helical" evidence="14">
    <location>
        <begin position="171"/>
        <end position="190"/>
    </location>
</feature>
<dbReference type="Gene3D" id="1.20.120.1760">
    <property type="match status" value="1"/>
</dbReference>
<comment type="pathway">
    <text evidence="2">Lipid metabolism; phospholipid metabolism.</text>
</comment>
<evidence type="ECO:0000313" key="15">
    <source>
        <dbReference type="EMBL" id="RSZ61733.1"/>
    </source>
</evidence>
<keyword evidence="9 14" id="KW-0472">Membrane</keyword>
<dbReference type="InterPro" id="IPR043130">
    <property type="entry name" value="CDP-OH_PTrfase_TM_dom"/>
</dbReference>
<evidence type="ECO:0000256" key="8">
    <source>
        <dbReference type="ARBA" id="ARBA00023098"/>
    </source>
</evidence>
<evidence type="ECO:0000256" key="4">
    <source>
        <dbReference type="ARBA" id="ARBA00022516"/>
    </source>
</evidence>
<evidence type="ECO:0000313" key="16">
    <source>
        <dbReference type="Proteomes" id="UP000274907"/>
    </source>
</evidence>
<dbReference type="NCBIfam" id="TIGR00560">
    <property type="entry name" value="pgsA"/>
    <property type="match status" value="1"/>
</dbReference>
<keyword evidence="7 14" id="KW-1133">Transmembrane helix</keyword>
<keyword evidence="6 14" id="KW-0812">Transmembrane</keyword>
<evidence type="ECO:0000256" key="1">
    <source>
        <dbReference type="ARBA" id="ARBA00004141"/>
    </source>
</evidence>
<dbReference type="GO" id="GO:0046474">
    <property type="term" value="P:glycerophospholipid biosynthetic process"/>
    <property type="evidence" value="ECO:0007669"/>
    <property type="project" value="TreeGrafter"/>
</dbReference>
<evidence type="ECO:0000256" key="3">
    <source>
        <dbReference type="ARBA" id="ARBA00010441"/>
    </source>
</evidence>
<evidence type="ECO:0000256" key="14">
    <source>
        <dbReference type="SAM" id="Phobius"/>
    </source>
</evidence>
<keyword evidence="10" id="KW-0594">Phospholipid biosynthesis</keyword>
<keyword evidence="8" id="KW-0443">Lipid metabolism</keyword>
<dbReference type="PANTHER" id="PTHR14269">
    <property type="entry name" value="CDP-DIACYLGLYCEROL--GLYCEROL-3-PHOSPHATE 3-PHOSPHATIDYLTRANSFERASE-RELATED"/>
    <property type="match status" value="1"/>
</dbReference>
<keyword evidence="16" id="KW-1185">Reference proteome</keyword>
<evidence type="ECO:0000256" key="9">
    <source>
        <dbReference type="ARBA" id="ARBA00023136"/>
    </source>
</evidence>
<protein>
    <recommendedName>
        <fullName evidence="12">CDP-diacylglycerol--glycerol-3-phosphate 3-phosphatidyltransferase</fullName>
        <ecNumber evidence="12">2.7.8.5</ecNumber>
    </recommendedName>
</protein>
<feature type="transmembrane region" description="Helical" evidence="14">
    <location>
        <begin position="105"/>
        <end position="127"/>
    </location>
</feature>
<keyword evidence="11" id="KW-1208">Phospholipid metabolism</keyword>
<evidence type="ECO:0000256" key="13">
    <source>
        <dbReference type="RuleBase" id="RU003750"/>
    </source>
</evidence>
<evidence type="ECO:0000256" key="2">
    <source>
        <dbReference type="ARBA" id="ARBA00005074"/>
    </source>
</evidence>
<dbReference type="PROSITE" id="PS00379">
    <property type="entry name" value="CDP_ALCOHOL_P_TRANSF"/>
    <property type="match status" value="1"/>
</dbReference>
<name>A0A430HVW9_9CORY</name>
<dbReference type="GO" id="GO:0016020">
    <property type="term" value="C:membrane"/>
    <property type="evidence" value="ECO:0007669"/>
    <property type="project" value="UniProtKB-SubCell"/>
</dbReference>
<keyword evidence="5 13" id="KW-0808">Transferase</keyword>
<evidence type="ECO:0000256" key="12">
    <source>
        <dbReference type="NCBIfam" id="TIGR00560"/>
    </source>
</evidence>
<feature type="transmembrane region" description="Helical" evidence="14">
    <location>
        <begin position="43"/>
        <end position="65"/>
    </location>
</feature>
<comment type="similarity">
    <text evidence="3 13">Belongs to the CDP-alcohol phosphatidyltransferase class-I family.</text>
</comment>
<evidence type="ECO:0000256" key="6">
    <source>
        <dbReference type="ARBA" id="ARBA00022692"/>
    </source>
</evidence>
<comment type="caution">
    <text evidence="15">The sequence shown here is derived from an EMBL/GenBank/DDBJ whole genome shotgun (WGS) entry which is preliminary data.</text>
</comment>